<dbReference type="AlphaFoldDB" id="A0A0F9FTE3"/>
<name>A0A0F9FTE3_9ZZZZ</name>
<protein>
    <submittedName>
        <fullName evidence="1">Uncharacterized protein</fullName>
    </submittedName>
</protein>
<dbReference type="EMBL" id="LAZR01031218">
    <property type="protein sequence ID" value="KKL54382.1"/>
    <property type="molecule type" value="Genomic_DNA"/>
</dbReference>
<proteinExistence type="predicted"/>
<evidence type="ECO:0000313" key="1">
    <source>
        <dbReference type="EMBL" id="KKL54382.1"/>
    </source>
</evidence>
<comment type="caution">
    <text evidence="1">The sequence shown here is derived from an EMBL/GenBank/DDBJ whole genome shotgun (WGS) entry which is preliminary data.</text>
</comment>
<organism evidence="1">
    <name type="scientific">marine sediment metagenome</name>
    <dbReference type="NCBI Taxonomy" id="412755"/>
    <lineage>
        <taxon>unclassified sequences</taxon>
        <taxon>metagenomes</taxon>
        <taxon>ecological metagenomes</taxon>
    </lineage>
</organism>
<sequence length="263" mass="27177">MANKVWNGSTGNLTTAGNWVGGVVLGAGDVAIFNRGSQDVDPSLGNIAAFDGLEIQPGYTGTIGGTGNKMTSSVALIRHVGNAELWFDDAAGTTVDVYIRATDRNVVINLGGDTMTNVTLMRGNITLDGSMGVIALLKVGFVDSREQDVMLNVVTNGNAITVGKISGGVVTLNKELITTYMSGGLVNVPVGTSGDMGTIDMSGGVIRHNTSATIDLATVENATLDLGMEAKTVTKLIELAGANVIDNDVLHTISARHNLAEVD</sequence>
<gene>
    <name evidence="1" type="ORF">LCGC14_2265970</name>
</gene>
<reference evidence="1" key="1">
    <citation type="journal article" date="2015" name="Nature">
        <title>Complex archaea that bridge the gap between prokaryotes and eukaryotes.</title>
        <authorList>
            <person name="Spang A."/>
            <person name="Saw J.H."/>
            <person name="Jorgensen S.L."/>
            <person name="Zaremba-Niedzwiedzka K."/>
            <person name="Martijn J."/>
            <person name="Lind A.E."/>
            <person name="van Eijk R."/>
            <person name="Schleper C."/>
            <person name="Guy L."/>
            <person name="Ettema T.J."/>
        </authorList>
    </citation>
    <scope>NUCLEOTIDE SEQUENCE</scope>
</reference>
<accession>A0A0F9FTE3</accession>